<name>A0AC60P9W1_IXOPE</name>
<organism evidence="1 2">
    <name type="scientific">Ixodes persulcatus</name>
    <name type="common">Taiga tick</name>
    <dbReference type="NCBI Taxonomy" id="34615"/>
    <lineage>
        <taxon>Eukaryota</taxon>
        <taxon>Metazoa</taxon>
        <taxon>Ecdysozoa</taxon>
        <taxon>Arthropoda</taxon>
        <taxon>Chelicerata</taxon>
        <taxon>Arachnida</taxon>
        <taxon>Acari</taxon>
        <taxon>Parasitiformes</taxon>
        <taxon>Ixodida</taxon>
        <taxon>Ixodoidea</taxon>
        <taxon>Ixodidae</taxon>
        <taxon>Ixodinae</taxon>
        <taxon>Ixodes</taxon>
    </lineage>
</organism>
<sequence length="90" mass="8988">MNGLSVSAFLCGGVRLCKRVFADEEATMGTGAQLRGSPVVSDAPSGLKVSSKAVHRSVAAQPPAEVGFTGPSGVHGEVQLRPAPAASASL</sequence>
<dbReference type="EMBL" id="JABSTQ010011012">
    <property type="protein sequence ID" value="KAG0415894.1"/>
    <property type="molecule type" value="Genomic_DNA"/>
</dbReference>
<accession>A0AC60P9W1</accession>
<evidence type="ECO:0000313" key="2">
    <source>
        <dbReference type="Proteomes" id="UP000805193"/>
    </source>
</evidence>
<dbReference type="Proteomes" id="UP000805193">
    <property type="component" value="Unassembled WGS sequence"/>
</dbReference>
<proteinExistence type="predicted"/>
<evidence type="ECO:0000313" key="1">
    <source>
        <dbReference type="EMBL" id="KAG0415894.1"/>
    </source>
</evidence>
<gene>
    <name evidence="1" type="ORF">HPB47_006922</name>
</gene>
<protein>
    <submittedName>
        <fullName evidence="1">Uncharacterized protein</fullName>
    </submittedName>
</protein>
<reference evidence="1 2" key="1">
    <citation type="journal article" date="2020" name="Cell">
        <title>Large-Scale Comparative Analyses of Tick Genomes Elucidate Their Genetic Diversity and Vector Capacities.</title>
        <authorList>
            <consortium name="Tick Genome and Microbiome Consortium (TIGMIC)"/>
            <person name="Jia N."/>
            <person name="Wang J."/>
            <person name="Shi W."/>
            <person name="Du L."/>
            <person name="Sun Y."/>
            <person name="Zhan W."/>
            <person name="Jiang J.F."/>
            <person name="Wang Q."/>
            <person name="Zhang B."/>
            <person name="Ji P."/>
            <person name="Bell-Sakyi L."/>
            <person name="Cui X.M."/>
            <person name="Yuan T.T."/>
            <person name="Jiang B.G."/>
            <person name="Yang W.F."/>
            <person name="Lam T.T."/>
            <person name="Chang Q.C."/>
            <person name="Ding S.J."/>
            <person name="Wang X.J."/>
            <person name="Zhu J.G."/>
            <person name="Ruan X.D."/>
            <person name="Zhao L."/>
            <person name="Wei J.T."/>
            <person name="Ye R.Z."/>
            <person name="Que T.C."/>
            <person name="Du C.H."/>
            <person name="Zhou Y.H."/>
            <person name="Cheng J.X."/>
            <person name="Dai P.F."/>
            <person name="Guo W.B."/>
            <person name="Han X.H."/>
            <person name="Huang E.J."/>
            <person name="Li L.F."/>
            <person name="Wei W."/>
            <person name="Gao Y.C."/>
            <person name="Liu J.Z."/>
            <person name="Shao H.Z."/>
            <person name="Wang X."/>
            <person name="Wang C.C."/>
            <person name="Yang T.C."/>
            <person name="Huo Q.B."/>
            <person name="Li W."/>
            <person name="Chen H.Y."/>
            <person name="Chen S.E."/>
            <person name="Zhou L.G."/>
            <person name="Ni X.B."/>
            <person name="Tian J.H."/>
            <person name="Sheng Y."/>
            <person name="Liu T."/>
            <person name="Pan Y.S."/>
            <person name="Xia L.Y."/>
            <person name="Li J."/>
            <person name="Zhao F."/>
            <person name="Cao W.C."/>
        </authorList>
    </citation>
    <scope>NUCLEOTIDE SEQUENCE [LARGE SCALE GENOMIC DNA]</scope>
    <source>
        <strain evidence="1">Iper-2018</strain>
    </source>
</reference>
<keyword evidence="2" id="KW-1185">Reference proteome</keyword>
<comment type="caution">
    <text evidence="1">The sequence shown here is derived from an EMBL/GenBank/DDBJ whole genome shotgun (WGS) entry which is preliminary data.</text>
</comment>